<keyword evidence="1" id="KW-0812">Transmembrane</keyword>
<keyword evidence="3" id="KW-1185">Reference proteome</keyword>
<feature type="transmembrane region" description="Helical" evidence="1">
    <location>
        <begin position="7"/>
        <end position="27"/>
    </location>
</feature>
<organism evidence="2 3">
    <name type="scientific">Neurospora tetraspora</name>
    <dbReference type="NCBI Taxonomy" id="94610"/>
    <lineage>
        <taxon>Eukaryota</taxon>
        <taxon>Fungi</taxon>
        <taxon>Dikarya</taxon>
        <taxon>Ascomycota</taxon>
        <taxon>Pezizomycotina</taxon>
        <taxon>Sordariomycetes</taxon>
        <taxon>Sordariomycetidae</taxon>
        <taxon>Sordariales</taxon>
        <taxon>Sordariaceae</taxon>
        <taxon>Neurospora</taxon>
    </lineage>
</organism>
<keyword evidence="1" id="KW-0472">Membrane</keyword>
<dbReference type="Proteomes" id="UP001278500">
    <property type="component" value="Unassembled WGS sequence"/>
</dbReference>
<dbReference type="AlphaFoldDB" id="A0AAE0MUE1"/>
<evidence type="ECO:0000313" key="2">
    <source>
        <dbReference type="EMBL" id="KAK3348128.1"/>
    </source>
</evidence>
<gene>
    <name evidence="2" type="ORF">B0H65DRAFT_462486</name>
</gene>
<name>A0AAE0MUE1_9PEZI</name>
<reference evidence="2" key="2">
    <citation type="submission" date="2023-06" db="EMBL/GenBank/DDBJ databases">
        <authorList>
            <consortium name="Lawrence Berkeley National Laboratory"/>
            <person name="Haridas S."/>
            <person name="Hensen N."/>
            <person name="Bonometti L."/>
            <person name="Westerberg I."/>
            <person name="Brannstrom I.O."/>
            <person name="Guillou S."/>
            <person name="Cros-Aarteil S."/>
            <person name="Calhoun S."/>
            <person name="Kuo A."/>
            <person name="Mondo S."/>
            <person name="Pangilinan J."/>
            <person name="Riley R."/>
            <person name="Labutti K."/>
            <person name="Andreopoulos B."/>
            <person name="Lipzen A."/>
            <person name="Chen C."/>
            <person name="Yanf M."/>
            <person name="Daum C."/>
            <person name="Ng V."/>
            <person name="Clum A."/>
            <person name="Steindorff A."/>
            <person name="Ohm R."/>
            <person name="Martin F."/>
            <person name="Silar P."/>
            <person name="Natvig D."/>
            <person name="Lalanne C."/>
            <person name="Gautier V."/>
            <person name="Ament-Velasquez S.L."/>
            <person name="Kruys A."/>
            <person name="Hutchinson M.I."/>
            <person name="Powell A.J."/>
            <person name="Barry K."/>
            <person name="Miller A.N."/>
            <person name="Grigoriev I.V."/>
            <person name="Debuchy R."/>
            <person name="Gladieux P."/>
            <person name="Thoren M.H."/>
            <person name="Johannesson H."/>
        </authorList>
    </citation>
    <scope>NUCLEOTIDE SEQUENCE</scope>
    <source>
        <strain evidence="2">CBS 560.94</strain>
    </source>
</reference>
<comment type="caution">
    <text evidence="2">The sequence shown here is derived from an EMBL/GenBank/DDBJ whole genome shotgun (WGS) entry which is preliminary data.</text>
</comment>
<dbReference type="RefSeq" id="XP_062683210.1">
    <property type="nucleotide sequence ID" value="XM_062826643.1"/>
</dbReference>
<accession>A0AAE0MUE1</accession>
<protein>
    <submittedName>
        <fullName evidence="2">Uncharacterized protein</fullName>
    </submittedName>
</protein>
<evidence type="ECO:0000313" key="3">
    <source>
        <dbReference type="Proteomes" id="UP001278500"/>
    </source>
</evidence>
<proteinExistence type="predicted"/>
<keyword evidence="1" id="KW-1133">Transmembrane helix</keyword>
<dbReference type="PROSITE" id="PS51257">
    <property type="entry name" value="PROKAR_LIPOPROTEIN"/>
    <property type="match status" value="1"/>
</dbReference>
<dbReference type="GeneID" id="87863797"/>
<sequence length="84" mass="9321">MSRTFSSLYRFSFLFFSLCCYAIYAVTVAGCMELRSMHLGISMACQISSCFVLYGAALCGFEFPHKSPIVYTVNTNISMKTGPT</sequence>
<evidence type="ECO:0000256" key="1">
    <source>
        <dbReference type="SAM" id="Phobius"/>
    </source>
</evidence>
<feature type="transmembrane region" description="Helical" evidence="1">
    <location>
        <begin position="39"/>
        <end position="61"/>
    </location>
</feature>
<dbReference type="EMBL" id="JAUEPP010000003">
    <property type="protein sequence ID" value="KAK3348128.1"/>
    <property type="molecule type" value="Genomic_DNA"/>
</dbReference>
<reference evidence="2" key="1">
    <citation type="journal article" date="2023" name="Mol. Phylogenet. Evol.">
        <title>Genome-scale phylogeny and comparative genomics of the fungal order Sordariales.</title>
        <authorList>
            <person name="Hensen N."/>
            <person name="Bonometti L."/>
            <person name="Westerberg I."/>
            <person name="Brannstrom I.O."/>
            <person name="Guillou S."/>
            <person name="Cros-Aarteil S."/>
            <person name="Calhoun S."/>
            <person name="Haridas S."/>
            <person name="Kuo A."/>
            <person name="Mondo S."/>
            <person name="Pangilinan J."/>
            <person name="Riley R."/>
            <person name="LaButti K."/>
            <person name="Andreopoulos B."/>
            <person name="Lipzen A."/>
            <person name="Chen C."/>
            <person name="Yan M."/>
            <person name="Daum C."/>
            <person name="Ng V."/>
            <person name="Clum A."/>
            <person name="Steindorff A."/>
            <person name="Ohm R.A."/>
            <person name="Martin F."/>
            <person name="Silar P."/>
            <person name="Natvig D.O."/>
            <person name="Lalanne C."/>
            <person name="Gautier V."/>
            <person name="Ament-Velasquez S.L."/>
            <person name="Kruys A."/>
            <person name="Hutchinson M.I."/>
            <person name="Powell A.J."/>
            <person name="Barry K."/>
            <person name="Miller A.N."/>
            <person name="Grigoriev I.V."/>
            <person name="Debuchy R."/>
            <person name="Gladieux P."/>
            <person name="Hiltunen Thoren M."/>
            <person name="Johannesson H."/>
        </authorList>
    </citation>
    <scope>NUCLEOTIDE SEQUENCE</scope>
    <source>
        <strain evidence="2">CBS 560.94</strain>
    </source>
</reference>